<dbReference type="GO" id="GO:0042121">
    <property type="term" value="P:alginic acid biosynthetic process"/>
    <property type="evidence" value="ECO:0007669"/>
    <property type="project" value="UniProtKB-UniPathway"/>
</dbReference>
<evidence type="ECO:0000256" key="5">
    <source>
        <dbReference type="ARBA" id="ARBA00022764"/>
    </source>
</evidence>
<dbReference type="InterPro" id="IPR031811">
    <property type="entry name" value="ALGX/ALGJ_SGNH-like"/>
</dbReference>
<dbReference type="OrthoDB" id="6790279at2"/>
<keyword evidence="10" id="KW-1185">Reference proteome</keyword>
<keyword evidence="4 7" id="KW-0732">Signal</keyword>
<dbReference type="GO" id="GO:0042597">
    <property type="term" value="C:periplasmic space"/>
    <property type="evidence" value="ECO:0007669"/>
    <property type="project" value="UniProtKB-SubCell"/>
</dbReference>
<dbReference type="GO" id="GO:0016740">
    <property type="term" value="F:transferase activity"/>
    <property type="evidence" value="ECO:0007669"/>
    <property type="project" value="UniProtKB-KW"/>
</dbReference>
<comment type="pathway">
    <text evidence="2">Glycan biosynthesis; alginate biosynthesis.</text>
</comment>
<evidence type="ECO:0000256" key="2">
    <source>
        <dbReference type="ARBA" id="ARBA00005182"/>
    </source>
</evidence>
<accession>A0A5E4VV09</accession>
<keyword evidence="6" id="KW-0016">Alginate biosynthesis</keyword>
<evidence type="ECO:0000313" key="10">
    <source>
        <dbReference type="Proteomes" id="UP000367825"/>
    </source>
</evidence>
<organism evidence="9 10">
    <name type="scientific">Pandoraea nosoerga</name>
    <dbReference type="NCBI Taxonomy" id="2508296"/>
    <lineage>
        <taxon>Bacteria</taxon>
        <taxon>Pseudomonadati</taxon>
        <taxon>Pseudomonadota</taxon>
        <taxon>Betaproteobacteria</taxon>
        <taxon>Burkholderiales</taxon>
        <taxon>Burkholderiaceae</taxon>
        <taxon>Pandoraea</taxon>
    </lineage>
</organism>
<evidence type="ECO:0000256" key="6">
    <source>
        <dbReference type="ARBA" id="ARBA00022841"/>
    </source>
</evidence>
<dbReference type="RefSeq" id="WP_150556116.1">
    <property type="nucleotide sequence ID" value="NZ_CABPSC010000010.1"/>
</dbReference>
<name>A0A5E4VV09_9BURK</name>
<dbReference type="UniPathway" id="UPA00286"/>
<dbReference type="CDD" id="cd14443">
    <property type="entry name" value="AlgX_N_like_2"/>
    <property type="match status" value="1"/>
</dbReference>
<protein>
    <submittedName>
        <fullName evidence="9">Twin-arginine translocation pathway signal</fullName>
    </submittedName>
</protein>
<feature type="domain" description="AlgX/AlgJ SGNH hydrolase-like" evidence="8">
    <location>
        <begin position="47"/>
        <end position="306"/>
    </location>
</feature>
<reference evidence="9 10" key="1">
    <citation type="submission" date="2019-08" db="EMBL/GenBank/DDBJ databases">
        <authorList>
            <person name="Peeters C."/>
        </authorList>
    </citation>
    <scope>NUCLEOTIDE SEQUENCE [LARGE SCALE GENOMIC DNA]</scope>
    <source>
        <strain evidence="9 10">LMG 31109</strain>
    </source>
</reference>
<evidence type="ECO:0000259" key="8">
    <source>
        <dbReference type="Pfam" id="PF16822"/>
    </source>
</evidence>
<sequence length="340" mass="37459">MTPFASETPVSRGLSRGLGHGLVRCLTACALTLAIGAAQAQDASTLIIRGKDNWLFPGWGSLTQVDTRGIDANTALVREARDALAAKQIKLEVLLLPDKSLFYQDKLPDDKVMSPEVKARYRTILGKLEAAGISTFDDEAILRRIKNGGQDVYYRTDQHWTQVAADATAEATAEMIRKDVPVLAGKPGTGMPLGGMVNDRRYGDLADLFLTADERKKIGREVFTVRRPSEGQELLDDAPAPVHITGHSMMQPYFGFPQKLSNLLDRPVSVNWKPGNVGQWVMLLEYLESPAFKQTKPQVLVWQIFEPAYSQGPDAAGLWDNASIMTPDVWRKRLKAALGN</sequence>
<keyword evidence="3" id="KW-0808">Transferase</keyword>
<dbReference type="EMBL" id="CABPSC010000010">
    <property type="protein sequence ID" value="VVE15074.1"/>
    <property type="molecule type" value="Genomic_DNA"/>
</dbReference>
<evidence type="ECO:0000256" key="1">
    <source>
        <dbReference type="ARBA" id="ARBA00004418"/>
    </source>
</evidence>
<dbReference type="Pfam" id="PF16822">
    <property type="entry name" value="ALGX"/>
    <property type="match status" value="1"/>
</dbReference>
<dbReference type="Proteomes" id="UP000367825">
    <property type="component" value="Unassembled WGS sequence"/>
</dbReference>
<evidence type="ECO:0000256" key="4">
    <source>
        <dbReference type="ARBA" id="ARBA00022729"/>
    </source>
</evidence>
<feature type="chain" id="PRO_5022928212" evidence="7">
    <location>
        <begin position="41"/>
        <end position="340"/>
    </location>
</feature>
<comment type="subcellular location">
    <subcellularLocation>
        <location evidence="1">Periplasm</location>
    </subcellularLocation>
</comment>
<keyword evidence="5" id="KW-0574">Periplasm</keyword>
<evidence type="ECO:0000256" key="7">
    <source>
        <dbReference type="SAM" id="SignalP"/>
    </source>
</evidence>
<gene>
    <name evidence="9" type="ORF">PNO31109_02833</name>
</gene>
<dbReference type="AlphaFoldDB" id="A0A5E4VV09"/>
<feature type="signal peptide" evidence="7">
    <location>
        <begin position="1"/>
        <end position="40"/>
    </location>
</feature>
<evidence type="ECO:0000256" key="3">
    <source>
        <dbReference type="ARBA" id="ARBA00022679"/>
    </source>
</evidence>
<evidence type="ECO:0000313" key="9">
    <source>
        <dbReference type="EMBL" id="VVE15074.1"/>
    </source>
</evidence>
<proteinExistence type="predicted"/>